<dbReference type="GO" id="GO:0000976">
    <property type="term" value="F:transcription cis-regulatory region binding"/>
    <property type="evidence" value="ECO:0007669"/>
    <property type="project" value="TreeGrafter"/>
</dbReference>
<keyword evidence="5" id="KW-0804">Transcription</keyword>
<dbReference type="GO" id="GO:0006351">
    <property type="term" value="P:DNA-templated transcription"/>
    <property type="evidence" value="ECO:0007669"/>
    <property type="project" value="InterPro"/>
</dbReference>
<evidence type="ECO:0000256" key="1">
    <source>
        <dbReference type="ARBA" id="ARBA00004123"/>
    </source>
</evidence>
<evidence type="ECO:0000256" key="6">
    <source>
        <dbReference type="ARBA" id="ARBA00023242"/>
    </source>
</evidence>
<proteinExistence type="predicted"/>
<organism evidence="9 10">
    <name type="scientific">Exophiala mesophila</name>
    <name type="common">Black yeast-like fungus</name>
    <dbReference type="NCBI Taxonomy" id="212818"/>
    <lineage>
        <taxon>Eukaryota</taxon>
        <taxon>Fungi</taxon>
        <taxon>Dikarya</taxon>
        <taxon>Ascomycota</taxon>
        <taxon>Pezizomycotina</taxon>
        <taxon>Eurotiomycetes</taxon>
        <taxon>Chaetothyriomycetidae</taxon>
        <taxon>Chaetothyriales</taxon>
        <taxon>Herpotrichiellaceae</taxon>
        <taxon>Exophiala</taxon>
    </lineage>
</organism>
<dbReference type="Pfam" id="PF00172">
    <property type="entry name" value="Zn_clus"/>
    <property type="match status" value="1"/>
</dbReference>
<dbReference type="AlphaFoldDB" id="A0A0D1Y0X8"/>
<name>A0A0D1Y0X8_EXOME</name>
<evidence type="ECO:0000313" key="9">
    <source>
        <dbReference type="EMBL" id="KIV94161.1"/>
    </source>
</evidence>
<dbReference type="EMBL" id="KN847521">
    <property type="protein sequence ID" value="KIV94161.1"/>
    <property type="molecule type" value="Genomic_DNA"/>
</dbReference>
<evidence type="ECO:0000256" key="4">
    <source>
        <dbReference type="ARBA" id="ARBA00023125"/>
    </source>
</evidence>
<reference evidence="9 10" key="1">
    <citation type="submission" date="2015-01" db="EMBL/GenBank/DDBJ databases">
        <title>The Genome Sequence of Exophiala mesophila CBS40295.</title>
        <authorList>
            <consortium name="The Broad Institute Genomics Platform"/>
            <person name="Cuomo C."/>
            <person name="de Hoog S."/>
            <person name="Gorbushina A."/>
            <person name="Stielow B."/>
            <person name="Teixiera M."/>
            <person name="Abouelleil A."/>
            <person name="Chapman S.B."/>
            <person name="Priest M."/>
            <person name="Young S.K."/>
            <person name="Wortman J."/>
            <person name="Nusbaum C."/>
            <person name="Birren B."/>
        </authorList>
    </citation>
    <scope>NUCLEOTIDE SEQUENCE [LARGE SCALE GENOMIC DNA]</scope>
    <source>
        <strain evidence="9 10">CBS 40295</strain>
    </source>
</reference>
<evidence type="ECO:0000256" key="7">
    <source>
        <dbReference type="SAM" id="MobiDB-lite"/>
    </source>
</evidence>
<sequence length="636" mass="70706">MSDRDVHQDDSKKVKRACTECRQQKARCDAHLNHDRPCSRCQRMGHECKISEPFKREHKRKRASEFEQRARLLQERLSASYRPNFEPLAGRAWPSVNSVESARDSRSAERCGQSGVLPSSSFQSTSATVDESHVQQDVVSDDRWEPTVARTINGQSVDPADIDQLFDHFRTAYAPQLPFLDPLKSPNAQYASSPFLFWAIIGVGCRTYARNPTLLAVLAPAVLAAALSTLNSPVTLQTIQGLLTLLHWPFPKTSATSDLLYPLTGALINMAMQIGLHLPISAQEFSKVRLCLDTAEIERRARTWGFCQLIHLRSGVPKGSPAPAVFDIPYDLDERRIMFDNLSAEQKFELKLQDIVNRCCIAASQNGLRVMTSDRERSLDTLLAMFSAQVASIGLDASSDLDRFYVQLAHLCVQSLHLYKSPGSQDPTILFDLSNTCCQVLEFSELIDKASHNGVATSSMWIYINVMLACHVLLRLLKSSLSCSIDTARAQAAFFSGVGLHKRMSLQNDDLSARNGVALTQIWNSTRAFRSPNGSEAVALRVRSRLIGGIILDGIVWWREEFGEASGIYAPPLLDRDDVRTNDPAHGGPSSEAFRNSTSIHASSELFNDPMSNEFGWPVDYDIFSALWDDGSLVPN</sequence>
<evidence type="ECO:0000259" key="8">
    <source>
        <dbReference type="PROSITE" id="PS50048"/>
    </source>
</evidence>
<dbReference type="GeneID" id="27319799"/>
<dbReference type="InterPro" id="IPR001138">
    <property type="entry name" value="Zn2Cys6_DnaBD"/>
</dbReference>
<evidence type="ECO:0000256" key="5">
    <source>
        <dbReference type="ARBA" id="ARBA00023163"/>
    </source>
</evidence>
<feature type="domain" description="Zn(2)-C6 fungal-type" evidence="8">
    <location>
        <begin position="17"/>
        <end position="50"/>
    </location>
</feature>
<dbReference type="PANTHER" id="PTHR31845">
    <property type="entry name" value="FINGER DOMAIN PROTEIN, PUTATIVE-RELATED"/>
    <property type="match status" value="1"/>
</dbReference>
<dbReference type="GO" id="GO:0008270">
    <property type="term" value="F:zinc ion binding"/>
    <property type="evidence" value="ECO:0007669"/>
    <property type="project" value="InterPro"/>
</dbReference>
<dbReference type="OMA" id="ILDAVWW"/>
<dbReference type="GO" id="GO:0000981">
    <property type="term" value="F:DNA-binding transcription factor activity, RNA polymerase II-specific"/>
    <property type="evidence" value="ECO:0007669"/>
    <property type="project" value="InterPro"/>
</dbReference>
<feature type="compositionally biased region" description="Polar residues" evidence="7">
    <location>
        <begin position="116"/>
        <end position="129"/>
    </location>
</feature>
<dbReference type="InterPro" id="IPR036864">
    <property type="entry name" value="Zn2-C6_fun-type_DNA-bd_sf"/>
</dbReference>
<keyword evidence="4" id="KW-0238">DNA-binding</keyword>
<evidence type="ECO:0000313" key="10">
    <source>
        <dbReference type="Proteomes" id="UP000054302"/>
    </source>
</evidence>
<keyword evidence="3" id="KW-0805">Transcription regulation</keyword>
<dbReference type="Gene3D" id="4.10.240.10">
    <property type="entry name" value="Zn(2)-C6 fungal-type DNA-binding domain"/>
    <property type="match status" value="1"/>
</dbReference>
<dbReference type="SMART" id="SM00066">
    <property type="entry name" value="GAL4"/>
    <property type="match status" value="1"/>
</dbReference>
<dbReference type="InterPro" id="IPR051089">
    <property type="entry name" value="prtT"/>
</dbReference>
<dbReference type="VEuPathDB" id="FungiDB:PV10_01954"/>
<dbReference type="CDD" id="cd12148">
    <property type="entry name" value="fungal_TF_MHR"/>
    <property type="match status" value="1"/>
</dbReference>
<feature type="region of interest" description="Disordered" evidence="7">
    <location>
        <begin position="104"/>
        <end position="133"/>
    </location>
</feature>
<comment type="subcellular location">
    <subcellularLocation>
        <location evidence="1">Nucleus</location>
    </subcellularLocation>
</comment>
<dbReference type="SUPFAM" id="SSF57701">
    <property type="entry name" value="Zn2/Cys6 DNA-binding domain"/>
    <property type="match status" value="1"/>
</dbReference>
<dbReference type="OrthoDB" id="3163292at2759"/>
<evidence type="ECO:0000256" key="2">
    <source>
        <dbReference type="ARBA" id="ARBA00022723"/>
    </source>
</evidence>
<keyword evidence="6" id="KW-0539">Nucleus</keyword>
<dbReference type="PROSITE" id="PS50048">
    <property type="entry name" value="ZN2_CY6_FUNGAL_2"/>
    <property type="match status" value="1"/>
</dbReference>
<keyword evidence="2" id="KW-0479">Metal-binding</keyword>
<dbReference type="Proteomes" id="UP000054302">
    <property type="component" value="Unassembled WGS sequence"/>
</dbReference>
<keyword evidence="10" id="KW-1185">Reference proteome</keyword>
<dbReference type="PANTHER" id="PTHR31845:SF21">
    <property type="entry name" value="REGULATORY PROTEIN LEU3"/>
    <property type="match status" value="1"/>
</dbReference>
<gene>
    <name evidence="9" type="ORF">PV10_01954</name>
</gene>
<protein>
    <recommendedName>
        <fullName evidence="8">Zn(2)-C6 fungal-type domain-containing protein</fullName>
    </recommendedName>
</protein>
<dbReference type="RefSeq" id="XP_016225735.1">
    <property type="nucleotide sequence ID" value="XM_016366217.1"/>
</dbReference>
<dbReference type="Pfam" id="PF04082">
    <property type="entry name" value="Fungal_trans"/>
    <property type="match status" value="1"/>
</dbReference>
<dbReference type="PROSITE" id="PS00463">
    <property type="entry name" value="ZN2_CY6_FUNGAL_1"/>
    <property type="match status" value="1"/>
</dbReference>
<dbReference type="GO" id="GO:0005634">
    <property type="term" value="C:nucleus"/>
    <property type="evidence" value="ECO:0007669"/>
    <property type="project" value="UniProtKB-SubCell"/>
</dbReference>
<dbReference type="InterPro" id="IPR007219">
    <property type="entry name" value="XnlR_reg_dom"/>
</dbReference>
<dbReference type="CDD" id="cd00067">
    <property type="entry name" value="GAL4"/>
    <property type="match status" value="1"/>
</dbReference>
<dbReference type="HOGENOM" id="CLU_011455_2_0_1"/>
<accession>A0A0D1Y0X8</accession>
<evidence type="ECO:0000256" key="3">
    <source>
        <dbReference type="ARBA" id="ARBA00023015"/>
    </source>
</evidence>